<gene>
    <name evidence="2" type="ORF">LTR05_001162</name>
</gene>
<dbReference type="Gene3D" id="2.60.120.10">
    <property type="entry name" value="Jelly Rolls"/>
    <property type="match status" value="1"/>
</dbReference>
<dbReference type="InterPro" id="IPR013096">
    <property type="entry name" value="Cupin_2"/>
</dbReference>
<keyword evidence="3" id="KW-1185">Reference proteome</keyword>
<dbReference type="Proteomes" id="UP001309876">
    <property type="component" value="Unassembled WGS sequence"/>
</dbReference>
<name>A0AAN7T5K9_9EURO</name>
<dbReference type="PANTHER" id="PTHR36156">
    <property type="entry name" value="SLR2101 PROTEIN"/>
    <property type="match status" value="1"/>
</dbReference>
<dbReference type="InterPro" id="IPR014710">
    <property type="entry name" value="RmlC-like_jellyroll"/>
</dbReference>
<dbReference type="EMBL" id="JAVRRJ010000001">
    <property type="protein sequence ID" value="KAK5090984.1"/>
    <property type="molecule type" value="Genomic_DNA"/>
</dbReference>
<evidence type="ECO:0000313" key="2">
    <source>
        <dbReference type="EMBL" id="KAK5090984.1"/>
    </source>
</evidence>
<dbReference type="SUPFAM" id="SSF51182">
    <property type="entry name" value="RmlC-like cupins"/>
    <property type="match status" value="1"/>
</dbReference>
<evidence type="ECO:0000259" key="1">
    <source>
        <dbReference type="Pfam" id="PF07883"/>
    </source>
</evidence>
<protein>
    <recommendedName>
        <fullName evidence="1">Cupin type-2 domain-containing protein</fullName>
    </recommendedName>
</protein>
<reference evidence="2 3" key="1">
    <citation type="submission" date="2023-08" db="EMBL/GenBank/DDBJ databases">
        <title>Black Yeasts Isolated from many extreme environments.</title>
        <authorList>
            <person name="Coleine C."/>
            <person name="Stajich J.E."/>
            <person name="Selbmann L."/>
        </authorList>
    </citation>
    <scope>NUCLEOTIDE SEQUENCE [LARGE SCALE GENOMIC DNA]</scope>
    <source>
        <strain evidence="2 3">CCFEE 5910</strain>
    </source>
</reference>
<dbReference type="InterPro" id="IPR011051">
    <property type="entry name" value="RmlC_Cupin_sf"/>
</dbReference>
<feature type="domain" description="Cupin type-2" evidence="1">
    <location>
        <begin position="54"/>
        <end position="122"/>
    </location>
</feature>
<organism evidence="2 3">
    <name type="scientific">Lithohypha guttulata</name>
    <dbReference type="NCBI Taxonomy" id="1690604"/>
    <lineage>
        <taxon>Eukaryota</taxon>
        <taxon>Fungi</taxon>
        <taxon>Dikarya</taxon>
        <taxon>Ascomycota</taxon>
        <taxon>Pezizomycotina</taxon>
        <taxon>Eurotiomycetes</taxon>
        <taxon>Chaetothyriomycetidae</taxon>
        <taxon>Chaetothyriales</taxon>
        <taxon>Trichomeriaceae</taxon>
        <taxon>Lithohypha</taxon>
    </lineage>
</organism>
<comment type="caution">
    <text evidence="2">The sequence shown here is derived from an EMBL/GenBank/DDBJ whole genome shotgun (WGS) entry which is preliminary data.</text>
</comment>
<dbReference type="Pfam" id="PF07883">
    <property type="entry name" value="Cupin_2"/>
    <property type="match status" value="1"/>
</dbReference>
<dbReference type="AlphaFoldDB" id="A0AAN7T5K9"/>
<dbReference type="PANTHER" id="PTHR36156:SF2">
    <property type="entry name" value="CUPIN TYPE-2 DOMAIN-CONTAINING PROTEIN"/>
    <property type="match status" value="1"/>
</dbReference>
<dbReference type="CDD" id="cd02231">
    <property type="entry name" value="cupin_BLL6423-like"/>
    <property type="match status" value="1"/>
</dbReference>
<accession>A0AAN7T5K9</accession>
<proteinExistence type="predicted"/>
<dbReference type="InterPro" id="IPR047142">
    <property type="entry name" value="OryJ/VirC-like"/>
</dbReference>
<sequence length="151" mass="16350">MARSYSVPNIPVNFADDEDLKEYLAGPESVSSFQRPEIVVPSEGGNNSGANCLVVDLQPGAFSVMHQTVSIDFSICVIGTIVHELDSGERVTLKAGDHIVQRGTNHRWINASKTEPARFVAVTIPSLPLEIGGKVLEEVHIPDQSGYQPKL</sequence>
<evidence type="ECO:0000313" key="3">
    <source>
        <dbReference type="Proteomes" id="UP001309876"/>
    </source>
</evidence>